<keyword evidence="7" id="KW-0347">Helicase</keyword>
<evidence type="ECO:0000256" key="8">
    <source>
        <dbReference type="ARBA" id="ARBA00022840"/>
    </source>
</evidence>
<comment type="similarity">
    <text evidence="2">In the central section; belongs to the CRISPR-associated helicase Cas3 family.</text>
</comment>
<keyword evidence="6" id="KW-0378">Hydrolase</keyword>
<dbReference type="InterPro" id="IPR006483">
    <property type="entry name" value="CRISPR-assoc_Cas3_HD"/>
</dbReference>
<dbReference type="NCBIfam" id="TIGR01587">
    <property type="entry name" value="cas3_core"/>
    <property type="match status" value="1"/>
</dbReference>
<dbReference type="Pfam" id="PF18019">
    <property type="entry name" value="Cas3_HD"/>
    <property type="match status" value="1"/>
</dbReference>
<comment type="similarity">
    <text evidence="1">In the N-terminal section; belongs to the CRISPR-associated nuclease Cas3-HD family.</text>
</comment>
<evidence type="ECO:0000256" key="3">
    <source>
        <dbReference type="ARBA" id="ARBA00022722"/>
    </source>
</evidence>
<gene>
    <name evidence="12" type="primary">cas3</name>
    <name evidence="12" type="ORF">ACFP5Y_05920</name>
</gene>
<dbReference type="InterPro" id="IPR006474">
    <property type="entry name" value="Helicase_Cas3_CRISPR-ass_core"/>
</dbReference>
<dbReference type="Gene3D" id="1.10.3210.30">
    <property type="match status" value="1"/>
</dbReference>
<keyword evidence="5" id="KW-0547">Nucleotide-binding</keyword>
<dbReference type="SMART" id="SM00487">
    <property type="entry name" value="DEXDc"/>
    <property type="match status" value="1"/>
</dbReference>
<dbReference type="Pfam" id="PF22590">
    <property type="entry name" value="Cas3-like_C_2"/>
    <property type="match status" value="1"/>
</dbReference>
<organism evidence="12 13">
    <name type="scientific">Lactiplantibacillus daowaiensis</name>
    <dbReference type="NCBI Taxonomy" id="2559918"/>
    <lineage>
        <taxon>Bacteria</taxon>
        <taxon>Bacillati</taxon>
        <taxon>Bacillota</taxon>
        <taxon>Bacilli</taxon>
        <taxon>Lactobacillales</taxon>
        <taxon>Lactobacillaceae</taxon>
        <taxon>Lactiplantibacillus</taxon>
    </lineage>
</organism>
<dbReference type="PROSITE" id="PS51192">
    <property type="entry name" value="HELICASE_ATP_BIND_1"/>
    <property type="match status" value="1"/>
</dbReference>
<keyword evidence="13" id="KW-1185">Reference proteome</keyword>
<dbReference type="Proteomes" id="UP001596282">
    <property type="component" value="Unassembled WGS sequence"/>
</dbReference>
<dbReference type="InterPro" id="IPR014001">
    <property type="entry name" value="Helicase_ATP-bd"/>
</dbReference>
<dbReference type="InterPro" id="IPR011545">
    <property type="entry name" value="DEAD/DEAH_box_helicase_dom"/>
</dbReference>
<evidence type="ECO:0000256" key="1">
    <source>
        <dbReference type="ARBA" id="ARBA00006847"/>
    </source>
</evidence>
<evidence type="ECO:0000313" key="13">
    <source>
        <dbReference type="Proteomes" id="UP001596282"/>
    </source>
</evidence>
<protein>
    <submittedName>
        <fullName evidence="12">CRISPR-associated helicase Cas3</fullName>
    </submittedName>
</protein>
<keyword evidence="3" id="KW-0540">Nuclease</keyword>
<dbReference type="Pfam" id="PF18395">
    <property type="entry name" value="Cas3_C"/>
    <property type="match status" value="1"/>
</dbReference>
<keyword evidence="8" id="KW-0067">ATP-binding</keyword>
<dbReference type="SUPFAM" id="SSF52540">
    <property type="entry name" value="P-loop containing nucleoside triphosphate hydrolases"/>
    <property type="match status" value="1"/>
</dbReference>
<evidence type="ECO:0000256" key="7">
    <source>
        <dbReference type="ARBA" id="ARBA00022806"/>
    </source>
</evidence>
<evidence type="ECO:0000313" key="12">
    <source>
        <dbReference type="EMBL" id="MFC6180749.1"/>
    </source>
</evidence>
<evidence type="ECO:0000256" key="4">
    <source>
        <dbReference type="ARBA" id="ARBA00022723"/>
    </source>
</evidence>
<evidence type="ECO:0000256" key="6">
    <source>
        <dbReference type="ARBA" id="ARBA00022801"/>
    </source>
</evidence>
<evidence type="ECO:0000256" key="9">
    <source>
        <dbReference type="ARBA" id="ARBA00023118"/>
    </source>
</evidence>
<dbReference type="CDD" id="cd09641">
    <property type="entry name" value="Cas3''_I"/>
    <property type="match status" value="1"/>
</dbReference>
<feature type="domain" description="Helicase ATP-binding" evidence="10">
    <location>
        <begin position="302"/>
        <end position="508"/>
    </location>
</feature>
<accession>A0ABW1RYY3</accession>
<dbReference type="InterPro" id="IPR054712">
    <property type="entry name" value="Cas3-like_dom"/>
</dbReference>
<dbReference type="Pfam" id="PF00270">
    <property type="entry name" value="DEAD"/>
    <property type="match status" value="1"/>
</dbReference>
<dbReference type="RefSeq" id="WP_137628362.1">
    <property type="nucleotide sequence ID" value="NZ_BJDJ01000008.1"/>
</dbReference>
<dbReference type="EMBL" id="JBHSSC010000016">
    <property type="protein sequence ID" value="MFC6180749.1"/>
    <property type="molecule type" value="Genomic_DNA"/>
</dbReference>
<evidence type="ECO:0000256" key="5">
    <source>
        <dbReference type="ARBA" id="ARBA00022741"/>
    </source>
</evidence>
<name>A0ABW1RYY3_9LACO</name>
<reference evidence="13" key="1">
    <citation type="journal article" date="2019" name="Int. J. Syst. Evol. Microbiol.">
        <title>The Global Catalogue of Microorganisms (GCM) 10K type strain sequencing project: providing services to taxonomists for standard genome sequencing and annotation.</title>
        <authorList>
            <consortium name="The Broad Institute Genomics Platform"/>
            <consortium name="The Broad Institute Genome Sequencing Center for Infectious Disease"/>
            <person name="Wu L."/>
            <person name="Ma J."/>
        </authorList>
    </citation>
    <scope>NUCLEOTIDE SEQUENCE [LARGE SCALE GENOMIC DNA]</scope>
    <source>
        <strain evidence="13">CCM 8933</strain>
    </source>
</reference>
<dbReference type="InterPro" id="IPR027417">
    <property type="entry name" value="P-loop_NTPase"/>
</dbReference>
<keyword evidence="9" id="KW-0051">Antiviral defense</keyword>
<evidence type="ECO:0000259" key="10">
    <source>
        <dbReference type="PROSITE" id="PS51192"/>
    </source>
</evidence>
<dbReference type="Gene3D" id="3.40.50.300">
    <property type="entry name" value="P-loop containing nucleotide triphosphate hydrolases"/>
    <property type="match status" value="2"/>
</dbReference>
<evidence type="ECO:0000259" key="11">
    <source>
        <dbReference type="PROSITE" id="PS51643"/>
    </source>
</evidence>
<feature type="domain" description="HD Cas3-type" evidence="11">
    <location>
        <begin position="21"/>
        <end position="226"/>
    </location>
</feature>
<proteinExistence type="inferred from homology"/>
<dbReference type="NCBIfam" id="TIGR01596">
    <property type="entry name" value="cas3_HD"/>
    <property type="match status" value="1"/>
</dbReference>
<dbReference type="InterPro" id="IPR041372">
    <property type="entry name" value="Cas3_C"/>
</dbReference>
<evidence type="ECO:0000256" key="2">
    <source>
        <dbReference type="ARBA" id="ARBA00009046"/>
    </source>
</evidence>
<dbReference type="InterPro" id="IPR038257">
    <property type="entry name" value="CRISPR-assoc_Cas3_HD_sf"/>
</dbReference>
<comment type="caution">
    <text evidence="12">The sequence shown here is derived from an EMBL/GenBank/DDBJ whole genome shotgun (WGS) entry which is preliminary data.</text>
</comment>
<sequence>MGMKVSKQAASLWAKKKSVNGKQYWLPLIMHLIDTQNTIDWLFKNWLSEGQKDFLGEGLAAGDVYKLVKFVGFTHDLGKITPSFESKHLGKYENELDKKLKQRIIDAGFHGFDEKALSSAGKSPHALAGEALLEAAKVPESIGAIIGGHHGKPASDSPDEQLEEYIANYYQDNKNVELQKPWKQVQAELLQYGLKTSGYQSISEIPDIELPQAVMLEGLLIMADWLASSEYLDGDQNRPIFPLLPIDQPWQETDMDARCQRAIETWKRTDIWKPQPVDIKCAYQDRWGFAPHLIQQVITKAISQTIDPGIVIAEAPMGIGKTETALLATEQLAYSTGRNGLFMALPTQATTSAMFSRVTKWLDVLAKQQNSHFQINIMSGKGSLNQTYQKLPNATNICDDQDKLAEVALNSWFSGKKSILSEFTVATIDQLLLMGLKQKHLFLRHLGITGKVVVIDEAHSYDVFMNAFLYKVITWLGAYHVPVVILSATLPADKRRELVYAYWEGKYGELTQKQLVAPANWEKTQAYPLLSILDGNQLKQIDRFSQDNHQKSMEVQISRLDISDDALISHIISNIRGGGVAGVIVNTVKRAQKLAHLVPPDIKVMVLHAAFLATDRARQTEVLQATIGKNGSRPDKLIVIGTQVLEQSLDIDFDVLYTDIAPMDLILQRIGRLHRHQIFRPTLLQVPQVFLMGIKGPQDYGSGNEAIYEKYLLMKTDYFIPAKINLPGEISSLVQQVYDPKTDDQVANISQARDDFMIKKERKESRANDFQIGDPDYSTDGTIHDWLGFDLKSTSEQKMNAAVRDIKDTLEVILVKCTDEGDYLLDGRPLSRVAARDIAQQTIRIPVAVTPDDQQLGDAIKTLQQLTNDSFDDWRTNPWLKDALAFPLDQNLKATFEGWQFSYSSKFGLDYVKDDGCE</sequence>
<dbReference type="PROSITE" id="PS51643">
    <property type="entry name" value="HD_CAS3"/>
    <property type="match status" value="1"/>
</dbReference>
<keyword evidence="4" id="KW-0479">Metal-binding</keyword>